<dbReference type="Proteomes" id="UP001152795">
    <property type="component" value="Unassembled WGS sequence"/>
</dbReference>
<name>A0A7D9DL97_PARCT</name>
<accession>A0A7D9DL97</accession>
<evidence type="ECO:0000313" key="2">
    <source>
        <dbReference type="Proteomes" id="UP001152795"/>
    </source>
</evidence>
<proteinExistence type="predicted"/>
<reference evidence="1" key="1">
    <citation type="submission" date="2020-04" db="EMBL/GenBank/DDBJ databases">
        <authorList>
            <person name="Alioto T."/>
            <person name="Alioto T."/>
            <person name="Gomez Garrido J."/>
        </authorList>
    </citation>
    <scope>NUCLEOTIDE SEQUENCE</scope>
    <source>
        <strain evidence="1">A484AB</strain>
    </source>
</reference>
<dbReference type="AlphaFoldDB" id="A0A7D9DL97"/>
<organism evidence="1 2">
    <name type="scientific">Paramuricea clavata</name>
    <name type="common">Red gorgonian</name>
    <name type="synonym">Violescent sea-whip</name>
    <dbReference type="NCBI Taxonomy" id="317549"/>
    <lineage>
        <taxon>Eukaryota</taxon>
        <taxon>Metazoa</taxon>
        <taxon>Cnidaria</taxon>
        <taxon>Anthozoa</taxon>
        <taxon>Octocorallia</taxon>
        <taxon>Malacalcyonacea</taxon>
        <taxon>Plexauridae</taxon>
        <taxon>Paramuricea</taxon>
    </lineage>
</organism>
<protein>
    <submittedName>
        <fullName evidence="1">Uncharacterized protein</fullName>
    </submittedName>
</protein>
<keyword evidence="2" id="KW-1185">Reference proteome</keyword>
<gene>
    <name evidence="1" type="ORF">PACLA_8A065149</name>
</gene>
<sequence length="573" mass="64621">MENSISKIPNDLPAARKQYQELLEYERKLNKLFRMLDRFLKEGKRGDLTDEYLEDQRKRADKTRRNMLADRNALEEKFKELQQDTILQSERNKNVDFKKNPLKLIPKQSPVQKIPTAKTTSFPVVSFLKVKLVQIAPMREILRIENVSLLETQELQPFKPTVKRVLSCGIHECIQTTSRGNEGKYSLHVSSETGAPRKSESSLFFHNYSPTNDVNINSIKYTAITCTRRADTFRAKTWDSLVVKQPSATRWTLPPSSKPLSNCLLINMPQPSSLLSAFLSLQQLMRRLDFPCAFTTTRQRMMLTSTASSMQKPHALEELMPLERGPGTLMVVIKSSAARWNSLSVSVRTLPPSRKPPLFPAFLPEDASNCLLISMPLHTSLVSALSSLQQLMRRKLPPIVDLPLVRALPQSSRFPAVFSTLLPEDSSNGLLISMPLHTSLVSTLSSLQQPMRRELPPIIDLPLVVRALPQSSRFPAVLSTLLPEKVPTTAINYGIKINRVRRERLPLSIVTVPPQPRPRGADEDSLAILNHSEEEISHELPDSSRSEIVEVTDVDEPLKISDVQDTTAFKSGM</sequence>
<comment type="caution">
    <text evidence="1">The sequence shown here is derived from an EMBL/GenBank/DDBJ whole genome shotgun (WGS) entry which is preliminary data.</text>
</comment>
<dbReference type="EMBL" id="CACRXK020001375">
    <property type="protein sequence ID" value="CAB3988754.1"/>
    <property type="molecule type" value="Genomic_DNA"/>
</dbReference>
<evidence type="ECO:0000313" key="1">
    <source>
        <dbReference type="EMBL" id="CAB3988754.1"/>
    </source>
</evidence>